<dbReference type="AlphaFoldDB" id="A0A1I4JJP7"/>
<sequence>MKPFRFCLLLALATLPALGQAAQWARLSGGAGKTFYIDKSSVTKVDTLRKVWTMQSFGKEQSTPDGKAYRSLKELHLYSCDDRTTTLLSQVYYPDAMGKGEPVGNFKYERFAPEDIVPDSAYDSALTVVCKRP</sequence>
<dbReference type="STRING" id="758825.SAMN02982985_01053"/>
<evidence type="ECO:0000259" key="2">
    <source>
        <dbReference type="Pfam" id="PF16747"/>
    </source>
</evidence>
<proteinExistence type="predicted"/>
<name>A0A1I4JJP7_9BURK</name>
<gene>
    <name evidence="3" type="ORF">SAMN02982985_01053</name>
</gene>
<dbReference type="Proteomes" id="UP000199470">
    <property type="component" value="Unassembled WGS sequence"/>
</dbReference>
<dbReference type="EMBL" id="FOTW01000006">
    <property type="protein sequence ID" value="SFL66825.1"/>
    <property type="molecule type" value="Genomic_DNA"/>
</dbReference>
<keyword evidence="1" id="KW-0732">Signal</keyword>
<protein>
    <recommendedName>
        <fullName evidence="2">Surface-adhesin protein E-like domain-containing protein</fullName>
    </recommendedName>
</protein>
<accession>A0A1I4JJP7</accession>
<dbReference type="InterPro" id="IPR031939">
    <property type="entry name" value="Adhesin_E-like"/>
</dbReference>
<dbReference type="Pfam" id="PF16747">
    <property type="entry name" value="Adhesin_E"/>
    <property type="match status" value="1"/>
</dbReference>
<dbReference type="OrthoDB" id="8776126at2"/>
<evidence type="ECO:0000313" key="4">
    <source>
        <dbReference type="Proteomes" id="UP000199470"/>
    </source>
</evidence>
<feature type="domain" description="Surface-adhesin protein E-like" evidence="2">
    <location>
        <begin position="24"/>
        <end position="131"/>
    </location>
</feature>
<organism evidence="3 4">
    <name type="scientific">Rugamonas rubra</name>
    <dbReference type="NCBI Taxonomy" id="758825"/>
    <lineage>
        <taxon>Bacteria</taxon>
        <taxon>Pseudomonadati</taxon>
        <taxon>Pseudomonadota</taxon>
        <taxon>Betaproteobacteria</taxon>
        <taxon>Burkholderiales</taxon>
        <taxon>Oxalobacteraceae</taxon>
        <taxon>Telluria group</taxon>
        <taxon>Rugamonas</taxon>
    </lineage>
</organism>
<keyword evidence="4" id="KW-1185">Reference proteome</keyword>
<feature type="chain" id="PRO_5011572709" description="Surface-adhesin protein E-like domain-containing protein" evidence="1">
    <location>
        <begin position="22"/>
        <end position="133"/>
    </location>
</feature>
<evidence type="ECO:0000313" key="3">
    <source>
        <dbReference type="EMBL" id="SFL66825.1"/>
    </source>
</evidence>
<feature type="signal peptide" evidence="1">
    <location>
        <begin position="1"/>
        <end position="21"/>
    </location>
</feature>
<reference evidence="3 4" key="1">
    <citation type="submission" date="2016-10" db="EMBL/GenBank/DDBJ databases">
        <authorList>
            <person name="de Groot N.N."/>
        </authorList>
    </citation>
    <scope>NUCLEOTIDE SEQUENCE [LARGE SCALE GENOMIC DNA]</scope>
    <source>
        <strain evidence="3 4">ATCC 43154</strain>
    </source>
</reference>
<evidence type="ECO:0000256" key="1">
    <source>
        <dbReference type="SAM" id="SignalP"/>
    </source>
</evidence>
<dbReference type="RefSeq" id="WP_093384646.1">
    <property type="nucleotide sequence ID" value="NZ_FOTW01000006.1"/>
</dbReference>